<gene>
    <name evidence="4" type="ORF">SAMN04487966_10534</name>
</gene>
<dbReference type="GO" id="GO:0016747">
    <property type="term" value="F:acyltransferase activity, transferring groups other than amino-acyl groups"/>
    <property type="evidence" value="ECO:0007669"/>
    <property type="project" value="InterPro"/>
</dbReference>
<feature type="transmembrane region" description="Helical" evidence="2">
    <location>
        <begin position="66"/>
        <end position="82"/>
    </location>
</feature>
<feature type="transmembrane region" description="Helical" evidence="2">
    <location>
        <begin position="193"/>
        <end position="210"/>
    </location>
</feature>
<feature type="transmembrane region" description="Helical" evidence="2">
    <location>
        <begin position="222"/>
        <end position="240"/>
    </location>
</feature>
<sequence length="376" mass="41148">MDPNTGPAGHRHRKARISPPLSPAASPQPRPRRNTGVDVLRIVSIVAVVAGHAYGPRLPGGEYLEIWRMPLFFFLTGYFWTRGRPFGHELRARWTNLAVPYLSWAVIMSVAAWAWTRDAPDGFWPLMANGWYGGSDQAPPWWAFWFISVLFFVVLLRRWLERFPAWVAWAVSVAGLALALLPDSLLGRTPLGLGLALPCLVFVLAGEGFRRGVLPRIQRNRALIGTGCVGVGLLAVRLGVEPLNIKFAGFGTFLLTPAVGALTAAGLVLIFSTVVDRITRVPSRPVNAVVRTGTVVVLFHGWLLETLVNVGILHDGAKLVLTVLISWALGMVINATPLSPALAGVPTPLWRTRGWARRQERSTVGQPLPHFAGRTN</sequence>
<keyword evidence="2" id="KW-0472">Membrane</keyword>
<evidence type="ECO:0000256" key="2">
    <source>
        <dbReference type="SAM" id="Phobius"/>
    </source>
</evidence>
<feature type="transmembrane region" description="Helical" evidence="2">
    <location>
        <begin position="252"/>
        <end position="274"/>
    </location>
</feature>
<dbReference type="PANTHER" id="PTHR37312">
    <property type="entry name" value="MEMBRANE-BOUND ACYLTRANSFERASE YKRP-RELATED"/>
    <property type="match status" value="1"/>
</dbReference>
<proteinExistence type="predicted"/>
<dbReference type="Proteomes" id="UP000198881">
    <property type="component" value="Unassembled WGS sequence"/>
</dbReference>
<dbReference type="PANTHER" id="PTHR37312:SF1">
    <property type="entry name" value="MEMBRANE-BOUND ACYLTRANSFERASE YKRP-RELATED"/>
    <property type="match status" value="1"/>
</dbReference>
<feature type="transmembrane region" description="Helical" evidence="2">
    <location>
        <begin position="94"/>
        <end position="115"/>
    </location>
</feature>
<feature type="transmembrane region" description="Helical" evidence="2">
    <location>
        <begin position="163"/>
        <end position="181"/>
    </location>
</feature>
<evidence type="ECO:0000256" key="1">
    <source>
        <dbReference type="SAM" id="MobiDB-lite"/>
    </source>
</evidence>
<dbReference type="EMBL" id="FPCG01000005">
    <property type="protein sequence ID" value="SFV22825.1"/>
    <property type="molecule type" value="Genomic_DNA"/>
</dbReference>
<evidence type="ECO:0000313" key="4">
    <source>
        <dbReference type="EMBL" id="SFV22825.1"/>
    </source>
</evidence>
<dbReference type="STRING" id="574650.SAMN04487966_10534"/>
<dbReference type="InterPro" id="IPR002656">
    <property type="entry name" value="Acyl_transf_3_dom"/>
</dbReference>
<feature type="region of interest" description="Disordered" evidence="1">
    <location>
        <begin position="356"/>
        <end position="376"/>
    </location>
</feature>
<protein>
    <submittedName>
        <fullName evidence="4">Fucose 4-O-acetylase</fullName>
    </submittedName>
</protein>
<organism evidence="4 5">
    <name type="scientific">Micrococcus terreus</name>
    <dbReference type="NCBI Taxonomy" id="574650"/>
    <lineage>
        <taxon>Bacteria</taxon>
        <taxon>Bacillati</taxon>
        <taxon>Actinomycetota</taxon>
        <taxon>Actinomycetes</taxon>
        <taxon>Micrococcales</taxon>
        <taxon>Micrococcaceae</taxon>
        <taxon>Micrococcus</taxon>
    </lineage>
</organism>
<dbReference type="AlphaFoldDB" id="A0A1I7MLM0"/>
<evidence type="ECO:0000313" key="5">
    <source>
        <dbReference type="Proteomes" id="UP000198881"/>
    </source>
</evidence>
<feature type="transmembrane region" description="Helical" evidence="2">
    <location>
        <begin position="139"/>
        <end position="156"/>
    </location>
</feature>
<dbReference type="Pfam" id="PF01757">
    <property type="entry name" value="Acyl_transf_3"/>
    <property type="match status" value="1"/>
</dbReference>
<keyword evidence="2" id="KW-1133">Transmembrane helix</keyword>
<feature type="domain" description="Acyltransferase 3" evidence="3">
    <location>
        <begin position="35"/>
        <end position="329"/>
    </location>
</feature>
<dbReference type="InterPro" id="IPR052734">
    <property type="entry name" value="Nod_factor_acetyltransferase"/>
</dbReference>
<feature type="transmembrane region" description="Helical" evidence="2">
    <location>
        <begin position="324"/>
        <end position="350"/>
    </location>
</feature>
<feature type="compositionally biased region" description="Pro residues" evidence="1">
    <location>
        <begin position="20"/>
        <end position="29"/>
    </location>
</feature>
<keyword evidence="2" id="KW-0812">Transmembrane</keyword>
<feature type="region of interest" description="Disordered" evidence="1">
    <location>
        <begin position="1"/>
        <end position="34"/>
    </location>
</feature>
<evidence type="ECO:0000259" key="3">
    <source>
        <dbReference type="Pfam" id="PF01757"/>
    </source>
</evidence>
<name>A0A1I7MLM0_9MICC</name>
<accession>A0A1I7MLM0</accession>
<reference evidence="4 5" key="1">
    <citation type="submission" date="2016-10" db="EMBL/GenBank/DDBJ databases">
        <authorList>
            <person name="de Groot N.N."/>
        </authorList>
    </citation>
    <scope>NUCLEOTIDE SEQUENCE [LARGE SCALE GENOMIC DNA]</scope>
    <source>
        <strain evidence="4 5">CGMCC 1.7054</strain>
    </source>
</reference>
<keyword evidence="5" id="KW-1185">Reference proteome</keyword>